<evidence type="ECO:0000313" key="2">
    <source>
        <dbReference type="Proteomes" id="UP000663812"/>
    </source>
</evidence>
<protein>
    <submittedName>
        <fullName evidence="1">Uncharacterized protein</fullName>
    </submittedName>
</protein>
<reference evidence="1" key="1">
    <citation type="journal article" date="2021" name="Appl. Environ. Microbiol.">
        <title>Novel 3-O-alpha-d-Galactosyl-alpha-l-Arabinofuranosidase for the Assimilation of Gum Arabic Arabinogalactan Protein in Bifidobacterium longum subsp. longum.</title>
        <authorList>
            <person name="Sasaki Y."/>
            <person name="Horigome A."/>
            <person name="Odamaki T."/>
            <person name="Xiao J.Z."/>
            <person name="Ishiwata A."/>
            <person name="Ito Y."/>
            <person name="Kitahara K."/>
            <person name="Fujita K."/>
        </authorList>
    </citation>
    <scope>NUCLEOTIDE SEQUENCE</scope>
    <source>
        <strain evidence="1">MCC00316</strain>
    </source>
</reference>
<proteinExistence type="predicted"/>
<evidence type="ECO:0000313" key="1">
    <source>
        <dbReference type="EMBL" id="GHM73534.1"/>
    </source>
</evidence>
<sequence length="82" mass="8533">MPGMWSVCRQRTGCVCTSAGRIVSRTDCVDTGTCCASAFSTTIDTSRAGCPIGLRRARCPTAGTNCSLASFADSRSCRISGD</sequence>
<name>A0AAV4L6R4_BIFLL</name>
<dbReference type="Proteomes" id="UP000663812">
    <property type="component" value="Unassembled WGS sequence"/>
</dbReference>
<dbReference type="AlphaFoldDB" id="A0AAV4L6R4"/>
<accession>A0AAV4L6R4</accession>
<organism evidence="1 2">
    <name type="scientific">Bifidobacterium longum subsp. longum</name>
    <dbReference type="NCBI Taxonomy" id="1679"/>
    <lineage>
        <taxon>Bacteria</taxon>
        <taxon>Bacillati</taxon>
        <taxon>Actinomycetota</taxon>
        <taxon>Actinomycetes</taxon>
        <taxon>Bifidobacteriales</taxon>
        <taxon>Bifidobacteriaceae</taxon>
        <taxon>Bifidobacterium</taxon>
    </lineage>
</organism>
<comment type="caution">
    <text evidence="1">The sequence shown here is derived from an EMBL/GenBank/DDBJ whole genome shotgun (WGS) entry which is preliminary data.</text>
</comment>
<dbReference type="EMBL" id="BNHC01000016">
    <property type="protein sequence ID" value="GHM73534.1"/>
    <property type="molecule type" value="Genomic_DNA"/>
</dbReference>
<gene>
    <name evidence="1" type="ORF">MCC00316_18240</name>
</gene>